<dbReference type="OrthoDB" id="980668at2"/>
<keyword evidence="1" id="KW-0812">Transmembrane</keyword>
<reference evidence="2 3" key="1">
    <citation type="submission" date="2007-01" db="EMBL/GenBank/DDBJ databases">
        <authorList>
            <person name="Haygood M."/>
            <person name="Podell S."/>
            <person name="Anderson C."/>
            <person name="Hopkinson B."/>
            <person name="Roe K."/>
            <person name="Barbeau K."/>
            <person name="Gaasterland T."/>
            <person name="Ferriera S."/>
            <person name="Johnson J."/>
            <person name="Kravitz S."/>
            <person name="Beeson K."/>
            <person name="Sutton G."/>
            <person name="Rogers Y.-H."/>
            <person name="Friedman R."/>
            <person name="Frazier M."/>
            <person name="Venter J.C."/>
        </authorList>
    </citation>
    <scope>NUCLEOTIDE SEQUENCE [LARGE SCALE GENOMIC DNA]</scope>
    <source>
        <strain evidence="2 3">ATCC 23134</strain>
    </source>
</reference>
<sequence length="205" mass="24305">MKNIKWLIVLGLVVVFYWLSNYKARPKLHLSSVELTRQNYSKQVNQICKEMDLPPAYFKALIVLECSGRFPPKSRYERHVYHKLSEVKRGKRKRYGSLTKTHLKKFSDKTLKDLATSWGPLQVMGYQTIAMKIPLHWLKEEFALYYSIKWVKKSYGKYLKKRRFGDAFHIHNTGKPMPSIGTRTYDPNYVKKGLEYIKIFEKDAF</sequence>
<evidence type="ECO:0000256" key="1">
    <source>
        <dbReference type="SAM" id="Phobius"/>
    </source>
</evidence>
<dbReference type="AlphaFoldDB" id="A1ZW45"/>
<dbReference type="eggNOG" id="ENOG5033YHI">
    <property type="taxonomic scope" value="Bacteria"/>
</dbReference>
<proteinExistence type="predicted"/>
<gene>
    <name evidence="2" type="ORF">M23134_06667</name>
</gene>
<protein>
    <recommendedName>
        <fullName evidence="4">Transglycosylase SLT domain-containing protein</fullName>
    </recommendedName>
</protein>
<evidence type="ECO:0000313" key="3">
    <source>
        <dbReference type="Proteomes" id="UP000004095"/>
    </source>
</evidence>
<keyword evidence="1" id="KW-1133">Transmembrane helix</keyword>
<keyword evidence="1" id="KW-0472">Membrane</keyword>
<evidence type="ECO:0008006" key="4">
    <source>
        <dbReference type="Google" id="ProtNLM"/>
    </source>
</evidence>
<evidence type="ECO:0000313" key="2">
    <source>
        <dbReference type="EMBL" id="EAY25408.1"/>
    </source>
</evidence>
<name>A1ZW45_MICM2</name>
<comment type="caution">
    <text evidence="2">The sequence shown here is derived from an EMBL/GenBank/DDBJ whole genome shotgun (WGS) entry which is preliminary data.</text>
</comment>
<feature type="transmembrane region" description="Helical" evidence="1">
    <location>
        <begin position="6"/>
        <end position="22"/>
    </location>
</feature>
<dbReference type="RefSeq" id="WP_002702900.1">
    <property type="nucleotide sequence ID" value="NZ_AAWS01000049.1"/>
</dbReference>
<keyword evidence="3" id="KW-1185">Reference proteome</keyword>
<dbReference type="Proteomes" id="UP000004095">
    <property type="component" value="Unassembled WGS sequence"/>
</dbReference>
<dbReference type="EMBL" id="AAWS01000049">
    <property type="protein sequence ID" value="EAY25408.1"/>
    <property type="molecule type" value="Genomic_DNA"/>
</dbReference>
<accession>A1ZW45</accession>
<organism evidence="2 3">
    <name type="scientific">Microscilla marina ATCC 23134</name>
    <dbReference type="NCBI Taxonomy" id="313606"/>
    <lineage>
        <taxon>Bacteria</taxon>
        <taxon>Pseudomonadati</taxon>
        <taxon>Bacteroidota</taxon>
        <taxon>Cytophagia</taxon>
        <taxon>Cytophagales</taxon>
        <taxon>Microscillaceae</taxon>
        <taxon>Microscilla</taxon>
    </lineage>
</organism>